<proteinExistence type="predicted"/>
<name>A0A5J4VUV9_9EUKA</name>
<evidence type="ECO:0000313" key="4">
    <source>
        <dbReference type="Proteomes" id="UP000324800"/>
    </source>
</evidence>
<feature type="region of interest" description="Disordered" evidence="2">
    <location>
        <begin position="332"/>
        <end position="355"/>
    </location>
</feature>
<sequence>MSADFNTLNSISYGLHGAAHSAQHSKIFSAKRFARDAQFSLVPLDLHIGISTALCIYISNGTFVWASRTSLFRWSSGNNVEVCTNKQTIYAVDLEGKEWKWHLLENWKLNLESVAFLTPLDKLPQIDDDFISPLYGTDLNKNNPEFVWDLLLGTKEGRILYTQIARSYVQAHIKTKDPIHIRIPTQSVQPVFTLQIGPQQTSPEEQQCIEQQKQLFLSKPISSIDGFIIADDGGFPRQVVLAATSMTLAEMFRRKDERFFEFARSRQFTQRGINKSGATDIKDSNIRNSIAVQPQLSQSTILNPKSSTITNTNQTQSETILQKDKQRFSVNISSTSSQSSIASQQSTSSITSSQSVGSDAEKIDVGLGVEWNGGSLSIRTQHSRYMKYANKLKMKQQQQQQQKITINSSSSDVELPYTWYAWLGENGVRHPDILCISGCSSRSLSGLSVSPITKQAEGILQQQQIELNKCKILMDDQLQGFGNQLNKSGLSITSQQAKFGNVYVPVGQGYYNAVQSGNRMSTQFNQTQIQKAGISFDLSGAYVSLNAMLSSNLAQSPSKSNFSALQAKQLSNSTSQTTNQQQSQPIGLLTTPCHFIVLYQEKLQKPMYLCVIEDPITKKGYIISKQGIYELRYEHESEKAWIGYLGHAARECENLIRKKNDEKLQADKLLQKKKKKLDEEVMIENEFNVGVGNNQLQQDSNNKKYKRSNDIQQFRMFGEFILSRMPTVTQSIRKSIILINKKFEDKLEYQQNITSSNIIPQLTIDVVRKDPRLLDVLINVDRAVHVALGTQFDTFMEAIMNPLYSQEIQSLKERNASKRAEQIRQFNQNKEQNNSIIRNNSSSSLTNELYDSPNTASQQIATSSPFVKLSLDEELAERCAAVGSVLAPLCLELGLADKAVELWA</sequence>
<reference evidence="3 4" key="1">
    <citation type="submission" date="2019-03" db="EMBL/GenBank/DDBJ databases">
        <title>Single cell metagenomics reveals metabolic interactions within the superorganism composed of flagellate Streblomastix strix and complex community of Bacteroidetes bacteria on its surface.</title>
        <authorList>
            <person name="Treitli S.C."/>
            <person name="Kolisko M."/>
            <person name="Husnik F."/>
            <person name="Keeling P."/>
            <person name="Hampl V."/>
        </authorList>
    </citation>
    <scope>NUCLEOTIDE SEQUENCE [LARGE SCALE GENOMIC DNA]</scope>
    <source>
        <strain evidence="3">ST1C</strain>
    </source>
</reference>
<dbReference type="AlphaFoldDB" id="A0A5J4VUV9"/>
<gene>
    <name evidence="3" type="ORF">EZS28_018309</name>
</gene>
<evidence type="ECO:0000256" key="2">
    <source>
        <dbReference type="SAM" id="MobiDB-lite"/>
    </source>
</evidence>
<feature type="coiled-coil region" evidence="1">
    <location>
        <begin position="652"/>
        <end position="679"/>
    </location>
</feature>
<evidence type="ECO:0000256" key="1">
    <source>
        <dbReference type="SAM" id="Coils"/>
    </source>
</evidence>
<dbReference type="Proteomes" id="UP000324800">
    <property type="component" value="Unassembled WGS sequence"/>
</dbReference>
<evidence type="ECO:0000313" key="3">
    <source>
        <dbReference type="EMBL" id="KAA6386163.1"/>
    </source>
</evidence>
<organism evidence="3 4">
    <name type="scientific">Streblomastix strix</name>
    <dbReference type="NCBI Taxonomy" id="222440"/>
    <lineage>
        <taxon>Eukaryota</taxon>
        <taxon>Metamonada</taxon>
        <taxon>Preaxostyla</taxon>
        <taxon>Oxymonadida</taxon>
        <taxon>Streblomastigidae</taxon>
        <taxon>Streblomastix</taxon>
    </lineage>
</organism>
<feature type="non-terminal residue" evidence="3">
    <location>
        <position position="904"/>
    </location>
</feature>
<accession>A0A5J4VUV9</accession>
<protein>
    <submittedName>
        <fullName evidence="3">Uncharacterized protein</fullName>
    </submittedName>
</protein>
<keyword evidence="1" id="KW-0175">Coiled coil</keyword>
<dbReference type="EMBL" id="SNRW01004936">
    <property type="protein sequence ID" value="KAA6386163.1"/>
    <property type="molecule type" value="Genomic_DNA"/>
</dbReference>
<comment type="caution">
    <text evidence="3">The sequence shown here is derived from an EMBL/GenBank/DDBJ whole genome shotgun (WGS) entry which is preliminary data.</text>
</comment>